<evidence type="ECO:0000313" key="2">
    <source>
        <dbReference type="EMBL" id="MDR7357658.1"/>
    </source>
</evidence>
<feature type="transmembrane region" description="Helical" evidence="1">
    <location>
        <begin position="5"/>
        <end position="21"/>
    </location>
</feature>
<organism evidence="2 3">
    <name type="scientific">Paeniglutamicibacter sulfureus</name>
    <dbReference type="NCBI Taxonomy" id="43666"/>
    <lineage>
        <taxon>Bacteria</taxon>
        <taxon>Bacillati</taxon>
        <taxon>Actinomycetota</taxon>
        <taxon>Actinomycetes</taxon>
        <taxon>Micrococcales</taxon>
        <taxon>Micrococcaceae</taxon>
        <taxon>Paeniglutamicibacter</taxon>
    </lineage>
</organism>
<comment type="caution">
    <text evidence="2">The sequence shown here is derived from an EMBL/GenBank/DDBJ whole genome shotgun (WGS) entry which is preliminary data.</text>
</comment>
<keyword evidence="1" id="KW-0812">Transmembrane</keyword>
<evidence type="ECO:0000313" key="3">
    <source>
        <dbReference type="Proteomes" id="UP001183817"/>
    </source>
</evidence>
<gene>
    <name evidence="2" type="ORF">J2S64_001349</name>
</gene>
<reference evidence="2 3" key="1">
    <citation type="submission" date="2023-07" db="EMBL/GenBank/DDBJ databases">
        <title>Sequencing the genomes of 1000 actinobacteria strains.</title>
        <authorList>
            <person name="Klenk H.-P."/>
        </authorList>
    </citation>
    <scope>NUCLEOTIDE SEQUENCE [LARGE SCALE GENOMIC DNA]</scope>
    <source>
        <strain evidence="2 3">DSM 20167</strain>
    </source>
</reference>
<evidence type="ECO:0008006" key="4">
    <source>
        <dbReference type="Google" id="ProtNLM"/>
    </source>
</evidence>
<dbReference type="EMBL" id="JAVDYI010000001">
    <property type="protein sequence ID" value="MDR7357658.1"/>
    <property type="molecule type" value="Genomic_DNA"/>
</dbReference>
<dbReference type="RefSeq" id="WP_302262877.1">
    <property type="nucleotide sequence ID" value="NZ_BAAAWO010000001.1"/>
</dbReference>
<keyword evidence="1" id="KW-0472">Membrane</keyword>
<evidence type="ECO:0000256" key="1">
    <source>
        <dbReference type="SAM" id="Phobius"/>
    </source>
</evidence>
<sequence>MLYRVIWMTVAVVLAVMGISLRSDAPIAAFGAGAIAAYCLVGAIRGRCLGGICMPTAATDENVPKKEEAGRE</sequence>
<feature type="transmembrane region" description="Helical" evidence="1">
    <location>
        <begin position="27"/>
        <end position="44"/>
    </location>
</feature>
<keyword evidence="3" id="KW-1185">Reference proteome</keyword>
<accession>A0ABU2BIW8</accession>
<name>A0ABU2BIW8_9MICC</name>
<keyword evidence="1" id="KW-1133">Transmembrane helix</keyword>
<protein>
    <recommendedName>
        <fullName evidence="4">DUF2892 domain-containing protein</fullName>
    </recommendedName>
</protein>
<dbReference type="Proteomes" id="UP001183817">
    <property type="component" value="Unassembled WGS sequence"/>
</dbReference>
<proteinExistence type="predicted"/>